<keyword evidence="1" id="KW-1133">Transmembrane helix</keyword>
<organism evidence="2 3">
    <name type="scientific">Myceligenerans salitolerans</name>
    <dbReference type="NCBI Taxonomy" id="1230528"/>
    <lineage>
        <taxon>Bacteria</taxon>
        <taxon>Bacillati</taxon>
        <taxon>Actinomycetota</taxon>
        <taxon>Actinomycetes</taxon>
        <taxon>Micrococcales</taxon>
        <taxon>Promicromonosporaceae</taxon>
        <taxon>Myceligenerans</taxon>
    </lineage>
</organism>
<keyword evidence="1" id="KW-0812">Transmembrane</keyword>
<keyword evidence="1" id="KW-0472">Membrane</keyword>
<sequence length="234" mass="25642">MSRSDWIAMAALIPVAIAVVQVAAFSYGRPSVMALILRSEGALNLVGASIVQTAPTFMAIFLGGYLTIPELRKQLKGVLSGKPWIFPVVVLFSTLALTAISWLNLAYALTVLLMVIILYQIFRGALWVNRTGYPGFILWLGRLNRRRPEVPYIKWLFGKLAKHYISRHAKTTSPSSGAQATIPGPLTMASVALFGTLPAVIISSVQFPLERSHIRMVQAWPATWLIRASPGQPS</sequence>
<evidence type="ECO:0000313" key="3">
    <source>
        <dbReference type="Proteomes" id="UP000664617"/>
    </source>
</evidence>
<name>A0ABS3I3X4_9MICO</name>
<dbReference type="EMBL" id="JAFMPK010000011">
    <property type="protein sequence ID" value="MBO0607690.1"/>
    <property type="molecule type" value="Genomic_DNA"/>
</dbReference>
<keyword evidence="3" id="KW-1185">Reference proteome</keyword>
<accession>A0ABS3I3X4</accession>
<feature type="transmembrane region" description="Helical" evidence="1">
    <location>
        <begin position="6"/>
        <end position="29"/>
    </location>
</feature>
<dbReference type="Proteomes" id="UP000664617">
    <property type="component" value="Unassembled WGS sequence"/>
</dbReference>
<reference evidence="3" key="1">
    <citation type="submission" date="2023-07" db="EMBL/GenBank/DDBJ databases">
        <title>Myceligenerans salitolerans sp. nov., a halotolerant actinomycete isolated from a salt lake in Xinjiang, China.</title>
        <authorList>
            <person name="Guan T."/>
        </authorList>
    </citation>
    <scope>NUCLEOTIDE SEQUENCE [LARGE SCALE GENOMIC DNA]</scope>
    <source>
        <strain evidence="3">XHU 5031</strain>
    </source>
</reference>
<feature type="transmembrane region" description="Helical" evidence="1">
    <location>
        <begin position="110"/>
        <end position="128"/>
    </location>
</feature>
<evidence type="ECO:0000256" key="1">
    <source>
        <dbReference type="SAM" id="Phobius"/>
    </source>
</evidence>
<dbReference type="RefSeq" id="WP_207273623.1">
    <property type="nucleotide sequence ID" value="NZ_JAFMPK010000011.1"/>
</dbReference>
<protein>
    <submittedName>
        <fullName evidence="2">Uncharacterized protein</fullName>
    </submittedName>
</protein>
<evidence type="ECO:0000313" key="2">
    <source>
        <dbReference type="EMBL" id="MBO0607690.1"/>
    </source>
</evidence>
<feature type="transmembrane region" description="Helical" evidence="1">
    <location>
        <begin position="41"/>
        <end position="64"/>
    </location>
</feature>
<proteinExistence type="predicted"/>
<gene>
    <name evidence="2" type="ORF">J0911_01440</name>
</gene>
<comment type="caution">
    <text evidence="2">The sequence shown here is derived from an EMBL/GenBank/DDBJ whole genome shotgun (WGS) entry which is preliminary data.</text>
</comment>
<feature type="transmembrane region" description="Helical" evidence="1">
    <location>
        <begin position="84"/>
        <end position="103"/>
    </location>
</feature>